<organism evidence="12 13">
    <name type="scientific">Shewanella intestini</name>
    <dbReference type="NCBI Taxonomy" id="2017544"/>
    <lineage>
        <taxon>Bacteria</taxon>
        <taxon>Pseudomonadati</taxon>
        <taxon>Pseudomonadota</taxon>
        <taxon>Gammaproteobacteria</taxon>
        <taxon>Alteromonadales</taxon>
        <taxon>Shewanellaceae</taxon>
        <taxon>Shewanella</taxon>
    </lineage>
</organism>
<evidence type="ECO:0000313" key="12">
    <source>
        <dbReference type="EMBL" id="MBR9726943.1"/>
    </source>
</evidence>
<dbReference type="Proteomes" id="UP000811844">
    <property type="component" value="Unassembled WGS sequence"/>
</dbReference>
<keyword evidence="5" id="KW-0732">Signal</keyword>
<name>A0ABS5HYT1_9GAMM</name>
<reference evidence="12 13" key="1">
    <citation type="submission" date="2020-02" db="EMBL/GenBank/DDBJ databases">
        <title>Shewanella WXL01 sp. nov., a marine bacterium isolated from green algae in Luhuitou Fringing Reef (Northern South China Sea).</title>
        <authorList>
            <person name="Wang X."/>
        </authorList>
    </citation>
    <scope>NUCLEOTIDE SEQUENCE [LARGE SCALE GENOMIC DNA]</scope>
    <source>
        <strain evidence="12 13">MCCC 1A01895</strain>
    </source>
</reference>
<evidence type="ECO:0000256" key="3">
    <source>
        <dbReference type="ARBA" id="ARBA00022670"/>
    </source>
</evidence>
<keyword evidence="3" id="KW-0645">Protease</keyword>
<dbReference type="EMBL" id="JAAIKR010000001">
    <property type="protein sequence ID" value="MBR9726943.1"/>
    <property type="molecule type" value="Genomic_DNA"/>
</dbReference>
<keyword evidence="9" id="KW-0961">Cell wall biogenesis/degradation</keyword>
<keyword evidence="6" id="KW-0378">Hydrolase</keyword>
<dbReference type="CDD" id="cd14844">
    <property type="entry name" value="Zn-DD-carboxypeptidase_like"/>
    <property type="match status" value="1"/>
</dbReference>
<keyword evidence="4" id="KW-0479">Metal-binding</keyword>
<comment type="pathway">
    <text evidence="2">Cell wall biogenesis; cell wall polysaccharide biosynthesis.</text>
</comment>
<comment type="similarity">
    <text evidence="10">Belongs to the peptidase M15 family.</text>
</comment>
<dbReference type="RefSeq" id="WP_153660481.1">
    <property type="nucleotide sequence ID" value="NZ_JAAIKR010000001.1"/>
</dbReference>
<protein>
    <recommendedName>
        <fullName evidence="11">Murein endopeptidase K</fullName>
    </recommendedName>
</protein>
<dbReference type="PANTHER" id="PTHR37425:SF1">
    <property type="entry name" value="OUTER MEMBRANE PROTEIN"/>
    <property type="match status" value="1"/>
</dbReference>
<evidence type="ECO:0000256" key="1">
    <source>
        <dbReference type="ARBA" id="ARBA00001947"/>
    </source>
</evidence>
<evidence type="ECO:0000256" key="2">
    <source>
        <dbReference type="ARBA" id="ARBA00004776"/>
    </source>
</evidence>
<keyword evidence="8" id="KW-0482">Metalloprotease</keyword>
<dbReference type="Pfam" id="PF05951">
    <property type="entry name" value="Peptidase_M15_2"/>
    <property type="match status" value="1"/>
</dbReference>
<dbReference type="SUPFAM" id="SSF55166">
    <property type="entry name" value="Hedgehog/DD-peptidase"/>
    <property type="match status" value="1"/>
</dbReference>
<dbReference type="Gene3D" id="3.30.1380.10">
    <property type="match status" value="1"/>
</dbReference>
<gene>
    <name evidence="12" type="ORF">G3R48_02910</name>
</gene>
<evidence type="ECO:0000256" key="5">
    <source>
        <dbReference type="ARBA" id="ARBA00022729"/>
    </source>
</evidence>
<keyword evidence="13" id="KW-1185">Reference proteome</keyword>
<evidence type="ECO:0000256" key="10">
    <source>
        <dbReference type="ARBA" id="ARBA00093448"/>
    </source>
</evidence>
<comment type="cofactor">
    <cofactor evidence="1">
        <name>Zn(2+)</name>
        <dbReference type="ChEBI" id="CHEBI:29105"/>
    </cofactor>
</comment>
<evidence type="ECO:0000256" key="9">
    <source>
        <dbReference type="ARBA" id="ARBA00023316"/>
    </source>
</evidence>
<evidence type="ECO:0000256" key="4">
    <source>
        <dbReference type="ARBA" id="ARBA00022723"/>
    </source>
</evidence>
<proteinExistence type="inferred from homology"/>
<dbReference type="InterPro" id="IPR010275">
    <property type="entry name" value="MepK"/>
</dbReference>
<evidence type="ECO:0000313" key="13">
    <source>
        <dbReference type="Proteomes" id="UP000811844"/>
    </source>
</evidence>
<sequence length="183" mass="20639">MSLDCIARRQVFLGLSGAALVSLLPKTAYASRSTVGVKQLRFYNRHTGEHSQGNFWQDGHYQAETINEFNHLLRDFRQDITMPMDKRLFEYLFKLQNTLQVDKEIHVISGYRSPKTNNMLAAKSHGVAKHSYHMKGMAIDIAIPGIETKDLRDAALSLKLGGVGFYPRSGFVHIDCGPVRSWG</sequence>
<dbReference type="PANTHER" id="PTHR37425">
    <property type="match status" value="1"/>
</dbReference>
<evidence type="ECO:0000256" key="8">
    <source>
        <dbReference type="ARBA" id="ARBA00023049"/>
    </source>
</evidence>
<dbReference type="InterPro" id="IPR009045">
    <property type="entry name" value="Zn_M74/Hedgehog-like"/>
</dbReference>
<keyword evidence="7" id="KW-0862">Zinc</keyword>
<evidence type="ECO:0000256" key="7">
    <source>
        <dbReference type="ARBA" id="ARBA00022833"/>
    </source>
</evidence>
<comment type="caution">
    <text evidence="12">The sequence shown here is derived from an EMBL/GenBank/DDBJ whole genome shotgun (WGS) entry which is preliminary data.</text>
</comment>
<evidence type="ECO:0000256" key="6">
    <source>
        <dbReference type="ARBA" id="ARBA00022801"/>
    </source>
</evidence>
<accession>A0ABS5HYT1</accession>
<evidence type="ECO:0000256" key="11">
    <source>
        <dbReference type="ARBA" id="ARBA00093666"/>
    </source>
</evidence>